<proteinExistence type="predicted"/>
<reference evidence="2 3" key="1">
    <citation type="journal article" date="2020" name="Phytopathology">
        <title>Genome Sequence Resources of Colletotrichum truncatum, C. plurivorum, C. musicola, and C. sojae: Four Species Pathogenic to Soybean (Glycine max).</title>
        <authorList>
            <person name="Rogerio F."/>
            <person name="Boufleur T.R."/>
            <person name="Ciampi-Guillardi M."/>
            <person name="Sukno S.A."/>
            <person name="Thon M.R."/>
            <person name="Massola Junior N.S."/>
            <person name="Baroncelli R."/>
        </authorList>
    </citation>
    <scope>NUCLEOTIDE SEQUENCE [LARGE SCALE GENOMIC DNA]</scope>
    <source>
        <strain evidence="2 3">LFN0009</strain>
    </source>
</reference>
<dbReference type="Proteomes" id="UP000652219">
    <property type="component" value="Unassembled WGS sequence"/>
</dbReference>
<accession>A0A8H6IM36</accession>
<evidence type="ECO:0000313" key="3">
    <source>
        <dbReference type="Proteomes" id="UP000652219"/>
    </source>
</evidence>
<feature type="compositionally biased region" description="Basic and acidic residues" evidence="1">
    <location>
        <begin position="55"/>
        <end position="67"/>
    </location>
</feature>
<sequence length="299" mass="33438">MGLSDHLREAILDPEFETIRLTGCACSWALDTLALSFDFLQGLDDAIGKKQRGSGIDRVDSPDESRKPRPAIGPNRCHHKPESSSAGSVPAIDVSSEPPSEQIEGRTMFFKGGAQYRFEQAVQPDGSLGVRKLQSQSPTDFHPTEGTYMYLTKHREVAQLYARYAQQRFPPSDGAVFQIAIPNHLVLDAHEIYGDDWRDLIWNSRNTHVTDSNFLRLPSQLKHYESYDVLVSNLCTDSTHKITRMADKSQLSVFKLTNGAKASQHAFQTISRQQDIASQCTGFFWICKASSATVNETKK</sequence>
<evidence type="ECO:0000313" key="2">
    <source>
        <dbReference type="EMBL" id="KAF6785763.1"/>
    </source>
</evidence>
<dbReference type="AlphaFoldDB" id="A0A8H6IM36"/>
<keyword evidence="3" id="KW-1185">Reference proteome</keyword>
<protein>
    <submittedName>
        <fullName evidence="2">Uncharacterized protein</fullName>
    </submittedName>
</protein>
<name>A0A8H6IM36_9PEZI</name>
<feature type="region of interest" description="Disordered" evidence="1">
    <location>
        <begin position="50"/>
        <end position="100"/>
    </location>
</feature>
<organism evidence="2 3">
    <name type="scientific">Colletotrichum sojae</name>
    <dbReference type="NCBI Taxonomy" id="2175907"/>
    <lineage>
        <taxon>Eukaryota</taxon>
        <taxon>Fungi</taxon>
        <taxon>Dikarya</taxon>
        <taxon>Ascomycota</taxon>
        <taxon>Pezizomycotina</taxon>
        <taxon>Sordariomycetes</taxon>
        <taxon>Hypocreomycetidae</taxon>
        <taxon>Glomerellales</taxon>
        <taxon>Glomerellaceae</taxon>
        <taxon>Colletotrichum</taxon>
        <taxon>Colletotrichum orchidearum species complex</taxon>
    </lineage>
</organism>
<comment type="caution">
    <text evidence="2">The sequence shown here is derived from an EMBL/GenBank/DDBJ whole genome shotgun (WGS) entry which is preliminary data.</text>
</comment>
<gene>
    <name evidence="2" type="ORF">CSOJ01_15527</name>
</gene>
<evidence type="ECO:0000256" key="1">
    <source>
        <dbReference type="SAM" id="MobiDB-lite"/>
    </source>
</evidence>
<dbReference type="EMBL" id="WIGN01000673">
    <property type="protein sequence ID" value="KAF6785763.1"/>
    <property type="molecule type" value="Genomic_DNA"/>
</dbReference>